<evidence type="ECO:0000256" key="6">
    <source>
        <dbReference type="PROSITE-ProRule" id="PRU00433"/>
    </source>
</evidence>
<dbReference type="InterPro" id="IPR009056">
    <property type="entry name" value="Cyt_c-like_dom"/>
</dbReference>
<dbReference type="EMBL" id="FNNZ01000001">
    <property type="protein sequence ID" value="SDW12583.1"/>
    <property type="molecule type" value="Genomic_DNA"/>
</dbReference>
<feature type="compositionally biased region" description="Low complexity" evidence="7">
    <location>
        <begin position="46"/>
        <end position="67"/>
    </location>
</feature>
<comment type="subcellular location">
    <subcellularLocation>
        <location evidence="1">Cell envelope</location>
    </subcellularLocation>
</comment>
<protein>
    <submittedName>
        <fullName evidence="9">Cytochrome c peroxidase</fullName>
    </submittedName>
</protein>
<evidence type="ECO:0000313" key="9">
    <source>
        <dbReference type="EMBL" id="SDW12583.1"/>
    </source>
</evidence>
<keyword evidence="4" id="KW-0560">Oxidoreductase</keyword>
<evidence type="ECO:0000256" key="1">
    <source>
        <dbReference type="ARBA" id="ARBA00004196"/>
    </source>
</evidence>
<dbReference type="InterPro" id="IPR051395">
    <property type="entry name" value="Cytochrome_c_Peroxidase/MauG"/>
</dbReference>
<dbReference type="Pfam" id="PF03150">
    <property type="entry name" value="CCP_MauG"/>
    <property type="match status" value="1"/>
</dbReference>
<evidence type="ECO:0000313" key="10">
    <source>
        <dbReference type="Proteomes" id="UP000198816"/>
    </source>
</evidence>
<dbReference type="GO" id="GO:0030313">
    <property type="term" value="C:cell envelope"/>
    <property type="evidence" value="ECO:0007669"/>
    <property type="project" value="UniProtKB-SubCell"/>
</dbReference>
<dbReference type="PANTHER" id="PTHR30600">
    <property type="entry name" value="CYTOCHROME C PEROXIDASE-RELATED"/>
    <property type="match status" value="1"/>
</dbReference>
<dbReference type="Gene3D" id="1.10.760.10">
    <property type="entry name" value="Cytochrome c-like domain"/>
    <property type="match status" value="2"/>
</dbReference>
<evidence type="ECO:0000256" key="3">
    <source>
        <dbReference type="ARBA" id="ARBA00022723"/>
    </source>
</evidence>
<feature type="domain" description="Cytochrome c" evidence="8">
    <location>
        <begin position="83"/>
        <end position="213"/>
    </location>
</feature>
<evidence type="ECO:0000256" key="4">
    <source>
        <dbReference type="ARBA" id="ARBA00023002"/>
    </source>
</evidence>
<accession>A0A1H2QZI4</accession>
<feature type="region of interest" description="Disordered" evidence="7">
    <location>
        <begin position="25"/>
        <end position="81"/>
    </location>
</feature>
<dbReference type="OrthoDB" id="9805202at2"/>
<proteinExistence type="predicted"/>
<dbReference type="Proteomes" id="UP000198816">
    <property type="component" value="Unassembled WGS sequence"/>
</dbReference>
<dbReference type="RefSeq" id="WP_093027701.1">
    <property type="nucleotide sequence ID" value="NZ_FNNZ01000001.1"/>
</dbReference>
<dbReference type="InterPro" id="IPR036909">
    <property type="entry name" value="Cyt_c-like_dom_sf"/>
</dbReference>
<dbReference type="GO" id="GO:0004130">
    <property type="term" value="F:cytochrome-c peroxidase activity"/>
    <property type="evidence" value="ECO:0007669"/>
    <property type="project" value="TreeGrafter"/>
</dbReference>
<evidence type="ECO:0000259" key="8">
    <source>
        <dbReference type="PROSITE" id="PS51007"/>
    </source>
</evidence>
<feature type="domain" description="Cytochrome c" evidence="8">
    <location>
        <begin position="232"/>
        <end position="355"/>
    </location>
</feature>
<evidence type="ECO:0000256" key="7">
    <source>
        <dbReference type="SAM" id="MobiDB-lite"/>
    </source>
</evidence>
<dbReference type="GO" id="GO:0020037">
    <property type="term" value="F:heme binding"/>
    <property type="evidence" value="ECO:0007669"/>
    <property type="project" value="InterPro"/>
</dbReference>
<dbReference type="STRING" id="1058.SAMN05421783_101483"/>
<gene>
    <name evidence="9" type="ORF">SAMN05421783_101483</name>
</gene>
<dbReference type="AlphaFoldDB" id="A0A1H2QZI4"/>
<keyword evidence="5 6" id="KW-0408">Iron</keyword>
<keyword evidence="9" id="KW-0575">Peroxidase</keyword>
<sequence>MIDIRYPIAGLLVATSLWIVHDRSNQAGESSPEPVQPPIAASGGDSPVTAAGSPPAAAIDPAPARPSALPPMVHPDDNPATPEKIALGKQLFVDPRLSGSGEMACQGCHYRHLGWTDGRTLSPKDNGELNTRHTPSLYNTGYQTAWYWDGRATSLEGQVLAAWKAQINADPEQVAPIIQAVPGYAAQFETVFGGPATPETIVKALAAYLRTKNSDESPWDRHEMGEAGVVTPDVIAGQALFVGKAGCVACHSPPYYGNSTFYNVGLEHGKETPDPGRFNVTKDEADRGAFKTPSLRSVVLSAPYFHDGSAPTLELAIRYMASGGNPDPNKSELLVDRGLTDTEIFQLGAFLRALTSRETWDMPEVP</sequence>
<keyword evidence="3 6" id="KW-0479">Metal-binding</keyword>
<evidence type="ECO:0000256" key="2">
    <source>
        <dbReference type="ARBA" id="ARBA00022617"/>
    </source>
</evidence>
<organism evidence="9 10">
    <name type="scientific">Thiocapsa roseopersicina</name>
    <dbReference type="NCBI Taxonomy" id="1058"/>
    <lineage>
        <taxon>Bacteria</taxon>
        <taxon>Pseudomonadati</taxon>
        <taxon>Pseudomonadota</taxon>
        <taxon>Gammaproteobacteria</taxon>
        <taxon>Chromatiales</taxon>
        <taxon>Chromatiaceae</taxon>
        <taxon>Thiocapsa</taxon>
    </lineage>
</organism>
<dbReference type="GO" id="GO:0009055">
    <property type="term" value="F:electron transfer activity"/>
    <property type="evidence" value="ECO:0007669"/>
    <property type="project" value="InterPro"/>
</dbReference>
<evidence type="ECO:0000256" key="5">
    <source>
        <dbReference type="ARBA" id="ARBA00023004"/>
    </source>
</evidence>
<dbReference type="SUPFAM" id="SSF46626">
    <property type="entry name" value="Cytochrome c"/>
    <property type="match status" value="2"/>
</dbReference>
<dbReference type="PROSITE" id="PS51007">
    <property type="entry name" value="CYTC"/>
    <property type="match status" value="2"/>
</dbReference>
<keyword evidence="10" id="KW-1185">Reference proteome</keyword>
<name>A0A1H2QZI4_THIRO</name>
<reference evidence="10" key="1">
    <citation type="submission" date="2016-10" db="EMBL/GenBank/DDBJ databases">
        <authorList>
            <person name="Varghese N."/>
            <person name="Submissions S."/>
        </authorList>
    </citation>
    <scope>NUCLEOTIDE SEQUENCE [LARGE SCALE GENOMIC DNA]</scope>
    <source>
        <strain evidence="10">DSM 217</strain>
    </source>
</reference>
<dbReference type="GO" id="GO:0046872">
    <property type="term" value="F:metal ion binding"/>
    <property type="evidence" value="ECO:0007669"/>
    <property type="project" value="UniProtKB-KW"/>
</dbReference>
<dbReference type="InterPro" id="IPR004852">
    <property type="entry name" value="Di-haem_cyt_c_peroxidsae"/>
</dbReference>
<keyword evidence="2 6" id="KW-0349">Heme</keyword>